<feature type="domain" description="DNA replication/recombination mediator RecO N-terminal" evidence="8">
    <location>
        <begin position="1"/>
        <end position="68"/>
    </location>
</feature>
<evidence type="ECO:0000256" key="1">
    <source>
        <dbReference type="ARBA" id="ARBA00007452"/>
    </source>
</evidence>
<evidence type="ECO:0000259" key="8">
    <source>
        <dbReference type="Pfam" id="PF11967"/>
    </source>
</evidence>
<dbReference type="OrthoDB" id="9804792at2"/>
<protein>
    <recommendedName>
        <fullName evidence="2 7">DNA repair protein RecO</fullName>
    </recommendedName>
    <alternativeName>
        <fullName evidence="6 7">Recombination protein O</fullName>
    </alternativeName>
</protein>
<dbReference type="InterPro" id="IPR003717">
    <property type="entry name" value="RecO"/>
</dbReference>
<dbReference type="Gene3D" id="1.20.1440.120">
    <property type="entry name" value="Recombination protein O, C-terminal domain"/>
    <property type="match status" value="1"/>
</dbReference>
<comment type="similarity">
    <text evidence="1 7">Belongs to the RecO family.</text>
</comment>
<name>A0A285S936_9HYPH</name>
<dbReference type="SUPFAM" id="SSF50249">
    <property type="entry name" value="Nucleic acid-binding proteins"/>
    <property type="match status" value="1"/>
</dbReference>
<organism evidence="9 10">
    <name type="scientific">Stappia indica</name>
    <dbReference type="NCBI Taxonomy" id="538381"/>
    <lineage>
        <taxon>Bacteria</taxon>
        <taxon>Pseudomonadati</taxon>
        <taxon>Pseudomonadota</taxon>
        <taxon>Alphaproteobacteria</taxon>
        <taxon>Hyphomicrobiales</taxon>
        <taxon>Stappiaceae</taxon>
        <taxon>Stappia</taxon>
    </lineage>
</organism>
<keyword evidence="4 7" id="KW-0233">DNA recombination</keyword>
<keyword evidence="10" id="KW-1185">Reference proteome</keyword>
<dbReference type="InterPro" id="IPR042242">
    <property type="entry name" value="RecO_C"/>
</dbReference>
<dbReference type="HAMAP" id="MF_00201">
    <property type="entry name" value="RecO"/>
    <property type="match status" value="1"/>
</dbReference>
<dbReference type="InterPro" id="IPR037278">
    <property type="entry name" value="ARFGAP/RecO"/>
</dbReference>
<evidence type="ECO:0000256" key="2">
    <source>
        <dbReference type="ARBA" id="ARBA00021310"/>
    </source>
</evidence>
<keyword evidence="3 7" id="KW-0227">DNA damage</keyword>
<dbReference type="SUPFAM" id="SSF57863">
    <property type="entry name" value="ArfGap/RecO-like zinc finger"/>
    <property type="match status" value="1"/>
</dbReference>
<dbReference type="PANTHER" id="PTHR33991">
    <property type="entry name" value="DNA REPAIR PROTEIN RECO"/>
    <property type="match status" value="1"/>
</dbReference>
<evidence type="ECO:0000313" key="10">
    <source>
        <dbReference type="Proteomes" id="UP000219331"/>
    </source>
</evidence>
<dbReference type="InterPro" id="IPR022572">
    <property type="entry name" value="DNA_rep/recomb_RecO_N"/>
</dbReference>
<dbReference type="GO" id="GO:0006310">
    <property type="term" value="P:DNA recombination"/>
    <property type="evidence" value="ECO:0007669"/>
    <property type="project" value="UniProtKB-UniRule"/>
</dbReference>
<dbReference type="GO" id="GO:0006302">
    <property type="term" value="P:double-strand break repair"/>
    <property type="evidence" value="ECO:0007669"/>
    <property type="project" value="TreeGrafter"/>
</dbReference>
<dbReference type="STRING" id="538381.GCA_001696535_00073"/>
<evidence type="ECO:0000256" key="7">
    <source>
        <dbReference type="HAMAP-Rule" id="MF_00201"/>
    </source>
</evidence>
<evidence type="ECO:0000256" key="6">
    <source>
        <dbReference type="ARBA" id="ARBA00033409"/>
    </source>
</evidence>
<dbReference type="Pfam" id="PF02565">
    <property type="entry name" value="RecO_C"/>
    <property type="match status" value="1"/>
</dbReference>
<dbReference type="RefSeq" id="WP_097174675.1">
    <property type="nucleotide sequence ID" value="NZ_OBML01000004.1"/>
</dbReference>
<dbReference type="EMBL" id="OBML01000004">
    <property type="protein sequence ID" value="SOC04102.1"/>
    <property type="molecule type" value="Genomic_DNA"/>
</dbReference>
<dbReference type="AlphaFoldDB" id="A0A285S936"/>
<evidence type="ECO:0000256" key="3">
    <source>
        <dbReference type="ARBA" id="ARBA00022763"/>
    </source>
</evidence>
<dbReference type="InterPro" id="IPR012340">
    <property type="entry name" value="NA-bd_OB-fold"/>
</dbReference>
<dbReference type="Proteomes" id="UP000219331">
    <property type="component" value="Unassembled WGS sequence"/>
</dbReference>
<reference evidence="9 10" key="1">
    <citation type="submission" date="2017-08" db="EMBL/GenBank/DDBJ databases">
        <authorList>
            <person name="de Groot N.N."/>
        </authorList>
    </citation>
    <scope>NUCLEOTIDE SEQUENCE [LARGE SCALE GENOMIC DNA]</scope>
    <source>
        <strain evidence="9 10">USBA 352</strain>
    </source>
</reference>
<dbReference type="GO" id="GO:0043590">
    <property type="term" value="C:bacterial nucleoid"/>
    <property type="evidence" value="ECO:0007669"/>
    <property type="project" value="TreeGrafter"/>
</dbReference>
<dbReference type="NCBIfam" id="TIGR00613">
    <property type="entry name" value="reco"/>
    <property type="match status" value="1"/>
</dbReference>
<sequence length="260" mass="28587">MEWSADGIILATRKHGESSLILEAMTRERGRHLGLVRGGRSRRMQAALQPGNRVALVWRARLDDHLGLYAIEPLELRAAQLMTSSTGVYGIQALAALLHFLPERDPHPQLHDGLEAIIAHLHEPLVAGALMVHFELQVLAELGFGLDLTECAATGRCDDLVYVSPKSGRAVCREAGLPYAPRLLPLPPFLAPEASPSRVDGMPSELSGRLPDRQALEDAFRLTGYFLDRHVLAPRLLQMSPARDGFVEAIRRHLQEAESG</sequence>
<keyword evidence="5 7" id="KW-0234">DNA repair</keyword>
<accession>A0A285S936</accession>
<dbReference type="PANTHER" id="PTHR33991:SF1">
    <property type="entry name" value="DNA REPAIR PROTEIN RECO"/>
    <property type="match status" value="1"/>
</dbReference>
<dbReference type="Pfam" id="PF11967">
    <property type="entry name" value="RecO_N"/>
    <property type="match status" value="1"/>
</dbReference>
<proteinExistence type="inferred from homology"/>
<gene>
    <name evidence="7" type="primary">recO</name>
    <name evidence="9" type="ORF">SAMN05421512_104321</name>
</gene>
<evidence type="ECO:0000256" key="5">
    <source>
        <dbReference type="ARBA" id="ARBA00023204"/>
    </source>
</evidence>
<dbReference type="Gene3D" id="2.40.50.140">
    <property type="entry name" value="Nucleic acid-binding proteins"/>
    <property type="match status" value="1"/>
</dbReference>
<evidence type="ECO:0000313" key="9">
    <source>
        <dbReference type="EMBL" id="SOC04102.1"/>
    </source>
</evidence>
<comment type="function">
    <text evidence="7">Involved in DNA repair and RecF pathway recombination.</text>
</comment>
<evidence type="ECO:0000256" key="4">
    <source>
        <dbReference type="ARBA" id="ARBA00023172"/>
    </source>
</evidence>